<dbReference type="GO" id="GO:0005737">
    <property type="term" value="C:cytoplasm"/>
    <property type="evidence" value="ECO:0007669"/>
    <property type="project" value="TreeGrafter"/>
</dbReference>
<accession>A0A7D5D7Q8</accession>
<name>A0A7D5D7Q8_9PSED</name>
<dbReference type="EMBL" id="CP056030">
    <property type="protein sequence ID" value="QKZ04917.1"/>
    <property type="molecule type" value="Genomic_DNA"/>
</dbReference>
<sequence length="235" mass="26854">MNKFAHHPRNLKGRDFAVGDIHGHFERLQAALDSAGFNPAVDRLFSVGDLVDRGPQSEQCLEWLDRPWFFAVQGNHEALAIQHHARISVDERMYRASGGAWFLDASPDKQRLYAQRFAQLPVAMEVETSRGLIGMVHADCPYPTWRQLREFVQHRWPADTYTDEGCQWSRERIKRGDGSGIRDVRAVIVGHTPLRRARRLGNVWHIDTAGWSEGYFTLMELEALEVVSVPERPVG</sequence>
<dbReference type="SUPFAM" id="SSF56300">
    <property type="entry name" value="Metallo-dependent phosphatases"/>
    <property type="match status" value="1"/>
</dbReference>
<dbReference type="GO" id="GO:0016791">
    <property type="term" value="F:phosphatase activity"/>
    <property type="evidence" value="ECO:0007669"/>
    <property type="project" value="TreeGrafter"/>
</dbReference>
<protein>
    <submittedName>
        <fullName evidence="2">Metallophosphoesterase</fullName>
    </submittedName>
</protein>
<dbReference type="PANTHER" id="PTHR42850">
    <property type="entry name" value="METALLOPHOSPHOESTERASE"/>
    <property type="match status" value="1"/>
</dbReference>
<dbReference type="AlphaFoldDB" id="A0A7D5D7Q8"/>
<dbReference type="Gene3D" id="3.60.21.10">
    <property type="match status" value="1"/>
</dbReference>
<evidence type="ECO:0000259" key="1">
    <source>
        <dbReference type="Pfam" id="PF00149"/>
    </source>
</evidence>
<dbReference type="InterPro" id="IPR029052">
    <property type="entry name" value="Metallo-depent_PP-like"/>
</dbReference>
<dbReference type="InterPro" id="IPR004843">
    <property type="entry name" value="Calcineurin-like_PHP"/>
</dbReference>
<dbReference type="InterPro" id="IPR050126">
    <property type="entry name" value="Ap4A_hydrolase"/>
</dbReference>
<reference evidence="2 3" key="1">
    <citation type="submission" date="2020-06" db="EMBL/GenBank/DDBJ databases">
        <title>Pseudomonas eucalypticola sp. nov., an endophyte of Eucalyptus dunnii leaves with biocontrol ability of eucalyptus leaf blight.</title>
        <authorList>
            <person name="Liu Y."/>
            <person name="Song Z."/>
            <person name="Zeng H."/>
            <person name="Lu M."/>
            <person name="Wang X."/>
            <person name="Lian X."/>
            <person name="Zhang Q."/>
        </authorList>
    </citation>
    <scope>NUCLEOTIDE SEQUENCE [LARGE SCALE GENOMIC DNA]</scope>
    <source>
        <strain evidence="2 3">NP-1</strain>
    </source>
</reference>
<keyword evidence="3" id="KW-1185">Reference proteome</keyword>
<proteinExistence type="predicted"/>
<dbReference type="Proteomes" id="UP000509568">
    <property type="component" value="Chromosome"/>
</dbReference>
<evidence type="ECO:0000313" key="2">
    <source>
        <dbReference type="EMBL" id="QKZ04917.1"/>
    </source>
</evidence>
<organism evidence="2 3">
    <name type="scientific">Pseudomonas eucalypticola</name>
    <dbReference type="NCBI Taxonomy" id="2599595"/>
    <lineage>
        <taxon>Bacteria</taxon>
        <taxon>Pseudomonadati</taxon>
        <taxon>Pseudomonadota</taxon>
        <taxon>Gammaproteobacteria</taxon>
        <taxon>Pseudomonadales</taxon>
        <taxon>Pseudomonadaceae</taxon>
        <taxon>Pseudomonas</taxon>
    </lineage>
</organism>
<dbReference type="KEGG" id="pez:HWQ56_14430"/>
<evidence type="ECO:0000313" key="3">
    <source>
        <dbReference type="Proteomes" id="UP000509568"/>
    </source>
</evidence>
<dbReference type="PANTHER" id="PTHR42850:SF4">
    <property type="entry name" value="ZINC-DEPENDENT ENDOPOLYPHOSPHATASE"/>
    <property type="match status" value="1"/>
</dbReference>
<feature type="domain" description="Calcineurin-like phosphoesterase" evidence="1">
    <location>
        <begin position="17"/>
        <end position="192"/>
    </location>
</feature>
<gene>
    <name evidence="2" type="ORF">HWQ56_14430</name>
</gene>
<dbReference type="Pfam" id="PF00149">
    <property type="entry name" value="Metallophos"/>
    <property type="match status" value="1"/>
</dbReference>
<dbReference type="RefSeq" id="WP_158153142.1">
    <property type="nucleotide sequence ID" value="NZ_CP056030.1"/>
</dbReference>